<gene>
    <name evidence="2" type="ORF">H261_10209</name>
</gene>
<dbReference type="RefSeq" id="WP_008617012.1">
    <property type="nucleotide sequence ID" value="NZ_AONQ01000023.1"/>
</dbReference>
<keyword evidence="1" id="KW-0732">Signal</keyword>
<feature type="chain" id="PRO_5004030740" evidence="1">
    <location>
        <begin position="21"/>
        <end position="320"/>
    </location>
</feature>
<evidence type="ECO:0000313" key="2">
    <source>
        <dbReference type="EMBL" id="EME70047.1"/>
    </source>
</evidence>
<reference evidence="2 3" key="1">
    <citation type="journal article" date="2014" name="Genome Announc.">
        <title>Draft Genome Sequence of Magnetospirillum sp. Strain SO-1, a Freshwater Magnetotactic Bacterium Isolated from the Ol'khovka River, Russia.</title>
        <authorList>
            <person name="Grouzdev D.S."/>
            <person name="Dziuba M.V."/>
            <person name="Sukhacheva M.S."/>
            <person name="Mardanov A.V."/>
            <person name="Beletskiy A.V."/>
            <person name="Kuznetsov B.B."/>
            <person name="Skryabin K.G."/>
        </authorList>
    </citation>
    <scope>NUCLEOTIDE SEQUENCE [LARGE SCALE GENOMIC DNA]</scope>
    <source>
        <strain evidence="2 3">SO-1</strain>
    </source>
</reference>
<accession>M2ZRT0</accession>
<evidence type="ECO:0000256" key="1">
    <source>
        <dbReference type="SAM" id="SignalP"/>
    </source>
</evidence>
<organism evidence="2 3">
    <name type="scientific">Paramagnetospirillum caucaseum</name>
    <dbReference type="NCBI Taxonomy" id="1244869"/>
    <lineage>
        <taxon>Bacteria</taxon>
        <taxon>Pseudomonadati</taxon>
        <taxon>Pseudomonadota</taxon>
        <taxon>Alphaproteobacteria</taxon>
        <taxon>Rhodospirillales</taxon>
        <taxon>Magnetospirillaceae</taxon>
        <taxon>Paramagnetospirillum</taxon>
    </lineage>
</organism>
<feature type="signal peptide" evidence="1">
    <location>
        <begin position="1"/>
        <end position="20"/>
    </location>
</feature>
<dbReference type="STRING" id="1244869.H261_10209"/>
<dbReference type="OrthoDB" id="7331314at2"/>
<proteinExistence type="predicted"/>
<dbReference type="PATRIC" id="fig|1244869.3.peg.2068"/>
<dbReference type="InterPro" id="IPR036770">
    <property type="entry name" value="Ankyrin_rpt-contain_sf"/>
</dbReference>
<dbReference type="SUPFAM" id="SSF48403">
    <property type="entry name" value="Ankyrin repeat"/>
    <property type="match status" value="1"/>
</dbReference>
<dbReference type="eggNOG" id="ENOG5033TEH">
    <property type="taxonomic scope" value="Bacteria"/>
</dbReference>
<sequence length="320" mass="33943">MSKHTVTAAAALLLAAAAGAWFLSDNVPASGGDELAAVPGDGLVTFARIQTEMNRAGAGKPALPADANADRLEAIGGALREFLAGNTVKASHMLDDIDAEIELRVPTAEQVAADPLLADKEEWLISYFELLPDAPQGKGIKADTYVFVRYALTLRRIEAVLLAETMPAIKGYDLVARRSEPAPSVFDGMNLRFPCRMAVSHRALLEEAAKRLGQLRGGPLTDCPTPQGRDTDFALLERIARDPAGALTSAANGHGPLPRDLKTPLMTAAAKGSLADMEKALKAGADPHRADARGRTALHYLLGNQSLPPADRTQAVKLLY</sequence>
<comment type="caution">
    <text evidence="2">The sequence shown here is derived from an EMBL/GenBank/DDBJ whole genome shotgun (WGS) entry which is preliminary data.</text>
</comment>
<dbReference type="EMBL" id="AONQ01000023">
    <property type="protein sequence ID" value="EME70047.1"/>
    <property type="molecule type" value="Genomic_DNA"/>
</dbReference>
<name>M2ZRT0_9PROT</name>
<dbReference type="Proteomes" id="UP000011744">
    <property type="component" value="Unassembled WGS sequence"/>
</dbReference>
<protein>
    <submittedName>
        <fullName evidence="2">Uncharacterized protein</fullName>
    </submittedName>
</protein>
<keyword evidence="3" id="KW-1185">Reference proteome</keyword>
<dbReference type="AlphaFoldDB" id="M2ZRT0"/>
<dbReference type="Gene3D" id="1.25.40.20">
    <property type="entry name" value="Ankyrin repeat-containing domain"/>
    <property type="match status" value="1"/>
</dbReference>
<evidence type="ECO:0000313" key="3">
    <source>
        <dbReference type="Proteomes" id="UP000011744"/>
    </source>
</evidence>